<keyword evidence="2" id="KW-0479">Metal-binding</keyword>
<dbReference type="GO" id="GO:0016020">
    <property type="term" value="C:membrane"/>
    <property type="evidence" value="ECO:0007669"/>
    <property type="project" value="TreeGrafter"/>
</dbReference>
<dbReference type="GO" id="GO:0031418">
    <property type="term" value="F:L-ascorbic acid binding"/>
    <property type="evidence" value="ECO:0007669"/>
    <property type="project" value="InterPro"/>
</dbReference>
<sequence>MERGRAHVRAFVRELREPALRKWRESGGHVLERAAPGAVLDAYREAHVIALCALALDAQNSALTDRIRERNAGPLRGTGGPGAPRQRPKPAEHDDYSDGSDVQARLVEANVRPGKRELVLGAGAHEHAGSDGRPTRRVVADGCASEEECRLVVAGALLAFAGGFSRNGQSTLGISPALALRLAPATAAEGDARACAAMRCMYLLVERARRRTVAEYGLACELYVSDAQVARLQPVDDAAAARGARHAPGARGHDPWDVGLARGDQFSYWRPHIDQVSVRSYDFSALLYLSAHGADFGGGRLVLHDADAERVVLPRVGRLVLFPSGAESVHAVERVTSGTRFALTMWFTKSARDQQPDPEQRAWLEWARARVDAQPRGDKAPPSPPPRALHGRAPAAAGPPFASRLDGLRLSALCTLPAGDPLCRELLGAVALGSGSVERALAHGVGYDPTAVVDWHALALNPALVAAAAADGAPLPDEGERELPLLRADEWLHPRMEACAALLTALALPSDRAPDGARDGLHAHGRVDETDVASAGAGVASAAVGAHSKKPRAAAVVDAFSVFD</sequence>
<dbReference type="Gene3D" id="2.60.120.620">
    <property type="entry name" value="q2cbj1_9rhob like domain"/>
    <property type="match status" value="1"/>
</dbReference>
<dbReference type="InterPro" id="IPR044862">
    <property type="entry name" value="Pro_4_hyd_alph_FE2OG_OXY"/>
</dbReference>
<accession>A0A8J6C1A3</accession>
<keyword evidence="5" id="KW-0408">Iron</keyword>
<reference evidence="8" key="1">
    <citation type="submission" date="2021-05" db="EMBL/GenBank/DDBJ databases">
        <title>The genome of the haptophyte Pavlova lutheri (Diacronema luteri, Pavlovales) - a model for lipid biosynthesis in eukaryotic algae.</title>
        <authorList>
            <person name="Hulatt C.J."/>
            <person name="Posewitz M.C."/>
        </authorList>
    </citation>
    <scope>NUCLEOTIDE SEQUENCE</scope>
    <source>
        <strain evidence="8">NIVA-4/92</strain>
    </source>
</reference>
<dbReference type="Proteomes" id="UP000751190">
    <property type="component" value="Unassembled WGS sequence"/>
</dbReference>
<keyword evidence="3" id="KW-0223">Dioxygenase</keyword>
<evidence type="ECO:0000256" key="4">
    <source>
        <dbReference type="ARBA" id="ARBA00023002"/>
    </source>
</evidence>
<dbReference type="GO" id="GO:0051213">
    <property type="term" value="F:dioxygenase activity"/>
    <property type="evidence" value="ECO:0007669"/>
    <property type="project" value="UniProtKB-KW"/>
</dbReference>
<gene>
    <name evidence="8" type="ORF">KFE25_008429</name>
</gene>
<organism evidence="8 9">
    <name type="scientific">Diacronema lutheri</name>
    <name type="common">Unicellular marine alga</name>
    <name type="synonym">Monochrysis lutheri</name>
    <dbReference type="NCBI Taxonomy" id="2081491"/>
    <lineage>
        <taxon>Eukaryota</taxon>
        <taxon>Haptista</taxon>
        <taxon>Haptophyta</taxon>
        <taxon>Pavlovophyceae</taxon>
        <taxon>Pavlovales</taxon>
        <taxon>Pavlovaceae</taxon>
        <taxon>Diacronema</taxon>
    </lineage>
</organism>
<proteinExistence type="predicted"/>
<comment type="caution">
    <text evidence="8">The sequence shown here is derived from an EMBL/GenBank/DDBJ whole genome shotgun (WGS) entry which is preliminary data.</text>
</comment>
<dbReference type="SMART" id="SM00702">
    <property type="entry name" value="P4Hc"/>
    <property type="match status" value="1"/>
</dbReference>
<dbReference type="InterPro" id="IPR005123">
    <property type="entry name" value="Oxoglu/Fe-dep_dioxygenase_dom"/>
</dbReference>
<dbReference type="GO" id="GO:0016705">
    <property type="term" value="F:oxidoreductase activity, acting on paired donors, with incorporation or reduction of molecular oxygen"/>
    <property type="evidence" value="ECO:0007669"/>
    <property type="project" value="InterPro"/>
</dbReference>
<dbReference type="Pfam" id="PF13640">
    <property type="entry name" value="2OG-FeII_Oxy_3"/>
    <property type="match status" value="1"/>
</dbReference>
<evidence type="ECO:0000259" key="7">
    <source>
        <dbReference type="PROSITE" id="PS51471"/>
    </source>
</evidence>
<feature type="region of interest" description="Disordered" evidence="6">
    <location>
        <begin position="373"/>
        <end position="396"/>
    </location>
</feature>
<dbReference type="PROSITE" id="PS51471">
    <property type="entry name" value="FE2OG_OXY"/>
    <property type="match status" value="1"/>
</dbReference>
<evidence type="ECO:0000313" key="9">
    <source>
        <dbReference type="Proteomes" id="UP000751190"/>
    </source>
</evidence>
<evidence type="ECO:0000256" key="5">
    <source>
        <dbReference type="ARBA" id="ARBA00023004"/>
    </source>
</evidence>
<evidence type="ECO:0000313" key="8">
    <source>
        <dbReference type="EMBL" id="KAG8458632.1"/>
    </source>
</evidence>
<evidence type="ECO:0000256" key="2">
    <source>
        <dbReference type="ARBA" id="ARBA00022723"/>
    </source>
</evidence>
<dbReference type="InterPro" id="IPR006620">
    <property type="entry name" value="Pro_4_hyd_alph"/>
</dbReference>
<protein>
    <recommendedName>
        <fullName evidence="7">Fe2OG dioxygenase domain-containing protein</fullName>
    </recommendedName>
</protein>
<dbReference type="GO" id="GO:0005506">
    <property type="term" value="F:iron ion binding"/>
    <property type="evidence" value="ECO:0007669"/>
    <property type="project" value="InterPro"/>
</dbReference>
<evidence type="ECO:0000256" key="6">
    <source>
        <dbReference type="SAM" id="MobiDB-lite"/>
    </source>
</evidence>
<dbReference type="EMBL" id="JAGTXO010000049">
    <property type="protein sequence ID" value="KAG8458632.1"/>
    <property type="molecule type" value="Genomic_DNA"/>
</dbReference>
<feature type="domain" description="Fe2OG dioxygenase" evidence="7">
    <location>
        <begin position="237"/>
        <end position="349"/>
    </location>
</feature>
<keyword evidence="4" id="KW-0560">Oxidoreductase</keyword>
<dbReference type="OMA" id="GAHEHAG"/>
<dbReference type="AlphaFoldDB" id="A0A8J6C1A3"/>
<dbReference type="InterPro" id="IPR039210">
    <property type="entry name" value="OGFOD3"/>
</dbReference>
<comment type="cofactor">
    <cofactor evidence="1">
        <name>L-ascorbate</name>
        <dbReference type="ChEBI" id="CHEBI:38290"/>
    </cofactor>
</comment>
<evidence type="ECO:0000256" key="1">
    <source>
        <dbReference type="ARBA" id="ARBA00001961"/>
    </source>
</evidence>
<name>A0A8J6C1A3_DIALT</name>
<dbReference type="PANTHER" id="PTHR14650">
    <property type="entry name" value="PROLYL HYDROXYLASE-RELATED"/>
    <property type="match status" value="1"/>
</dbReference>
<evidence type="ECO:0000256" key="3">
    <source>
        <dbReference type="ARBA" id="ARBA00022964"/>
    </source>
</evidence>
<keyword evidence="9" id="KW-1185">Reference proteome</keyword>
<dbReference type="PANTHER" id="PTHR14650:SF1">
    <property type="entry name" value="2-OXOGLUTARATE AND IRON-DEPENDENT OXYGENASE DOMAIN-CONTAINING PROTEIN 3"/>
    <property type="match status" value="1"/>
</dbReference>
<feature type="region of interest" description="Disordered" evidence="6">
    <location>
        <begin position="69"/>
        <end position="100"/>
    </location>
</feature>
<dbReference type="OrthoDB" id="427071at2759"/>